<dbReference type="EMBL" id="SIJK02000045">
    <property type="protein sequence ID" value="MBP1467873.1"/>
    <property type="molecule type" value="Genomic_DNA"/>
</dbReference>
<dbReference type="PANTHER" id="PTHR43464:SF19">
    <property type="entry name" value="UBIQUINONE BIOSYNTHESIS O-METHYLTRANSFERASE, MITOCHONDRIAL"/>
    <property type="match status" value="1"/>
</dbReference>
<dbReference type="PROSITE" id="PS51556">
    <property type="entry name" value="SAM_MT_MG_PIX"/>
    <property type="match status" value="1"/>
</dbReference>
<dbReference type="Pfam" id="PF07109">
    <property type="entry name" value="Mg-por_mtran_C"/>
    <property type="match status" value="1"/>
</dbReference>
<evidence type="ECO:0000256" key="4">
    <source>
        <dbReference type="NCBIfam" id="TIGR02021"/>
    </source>
</evidence>
<reference evidence="6 7" key="1">
    <citation type="submission" date="2021-03" db="EMBL/GenBank/DDBJ databases">
        <authorList>
            <person name="Grouzdev D.S."/>
        </authorList>
    </citation>
    <scope>NUCLEOTIDE SEQUENCE [LARGE SCALE GENOMIC DNA]</scope>
    <source>
        <strain evidence="6 7">M50-1</strain>
    </source>
</reference>
<dbReference type="EC" id="2.1.1.11" evidence="4"/>
<dbReference type="GO" id="GO:0032259">
    <property type="term" value="P:methylation"/>
    <property type="evidence" value="ECO:0007669"/>
    <property type="project" value="UniProtKB-KW"/>
</dbReference>
<name>A0ABS4DEK4_9CHLR</name>
<evidence type="ECO:0000259" key="5">
    <source>
        <dbReference type="Pfam" id="PF07109"/>
    </source>
</evidence>
<evidence type="ECO:0000256" key="2">
    <source>
        <dbReference type="ARBA" id="ARBA00022679"/>
    </source>
</evidence>
<keyword evidence="7" id="KW-1185">Reference proteome</keyword>
<evidence type="ECO:0000256" key="1">
    <source>
        <dbReference type="ARBA" id="ARBA00022603"/>
    </source>
</evidence>
<feature type="domain" description="Magnesium-protoporphyrin IX methyltransferase C-terminal" evidence="5">
    <location>
        <begin position="130"/>
        <end position="226"/>
    </location>
</feature>
<evidence type="ECO:0000256" key="3">
    <source>
        <dbReference type="ARBA" id="ARBA00022691"/>
    </source>
</evidence>
<sequence length="226" mass="24854">MDLVRHKAQLRQYFNGVGFERWSAIYGQAELSPIRRSIREGHTTMLAVASQWLDATAMSADATALDAGCGTGLFTLELARRGFQVTATDLAPQMVAATAEAATQAGLAERVTTRVADVEELQERYDVVACFDVLIHYPAQPFALMLAQLANCCEQTLLFTYAPHSTLLAALHRVGGFFPRSQRRTTIQMIPDALVRSTLADAGMKVCRAQRISCGFYHVTLVQAQR</sequence>
<dbReference type="RefSeq" id="WP_135480038.1">
    <property type="nucleotide sequence ID" value="NZ_SIJK02000045.1"/>
</dbReference>
<gene>
    <name evidence="6" type="primary">bchM</name>
    <name evidence="6" type="ORF">EYB53_019310</name>
</gene>
<proteinExistence type="predicted"/>
<dbReference type="NCBIfam" id="TIGR02021">
    <property type="entry name" value="BchM-ChlM"/>
    <property type="match status" value="1"/>
</dbReference>
<dbReference type="SUPFAM" id="SSF53335">
    <property type="entry name" value="S-adenosyl-L-methionine-dependent methyltransferases"/>
    <property type="match status" value="1"/>
</dbReference>
<dbReference type="Proteomes" id="UP001193081">
    <property type="component" value="Unassembled WGS sequence"/>
</dbReference>
<organism evidence="6 7">
    <name type="scientific">Candidatus Chloroploca mongolica</name>
    <dbReference type="NCBI Taxonomy" id="2528176"/>
    <lineage>
        <taxon>Bacteria</taxon>
        <taxon>Bacillati</taxon>
        <taxon>Chloroflexota</taxon>
        <taxon>Chloroflexia</taxon>
        <taxon>Chloroflexales</taxon>
        <taxon>Chloroflexineae</taxon>
        <taxon>Oscillochloridaceae</taxon>
        <taxon>Candidatus Chloroploca</taxon>
    </lineage>
</organism>
<accession>A0ABS4DEK4</accession>
<dbReference type="InterPro" id="IPR010940">
    <property type="entry name" value="Mg_prot_MeTrfase_C"/>
</dbReference>
<keyword evidence="1 6" id="KW-0489">Methyltransferase</keyword>
<keyword evidence="3" id="KW-0949">S-adenosyl-L-methionine</keyword>
<evidence type="ECO:0000313" key="7">
    <source>
        <dbReference type="Proteomes" id="UP001193081"/>
    </source>
</evidence>
<dbReference type="PANTHER" id="PTHR43464">
    <property type="entry name" value="METHYLTRANSFERASE"/>
    <property type="match status" value="1"/>
</dbReference>
<dbReference type="CDD" id="cd02440">
    <property type="entry name" value="AdoMet_MTases"/>
    <property type="match status" value="1"/>
</dbReference>
<dbReference type="InterPro" id="IPR029063">
    <property type="entry name" value="SAM-dependent_MTases_sf"/>
</dbReference>
<protein>
    <recommendedName>
        <fullName evidence="4">Magnesium protoporphyrin IX methyltransferase</fullName>
        <ecNumber evidence="4">2.1.1.11</ecNumber>
    </recommendedName>
</protein>
<dbReference type="GO" id="GO:0046406">
    <property type="term" value="F:magnesium protoporphyrin IX methyltransferase activity"/>
    <property type="evidence" value="ECO:0007669"/>
    <property type="project" value="UniProtKB-EC"/>
</dbReference>
<dbReference type="InterPro" id="IPR010251">
    <property type="entry name" value="Mg_prot_MeTrfase"/>
</dbReference>
<keyword evidence="2 6" id="KW-0808">Transferase</keyword>
<comment type="caution">
    <text evidence="6">The sequence shown here is derived from an EMBL/GenBank/DDBJ whole genome shotgun (WGS) entry which is preliminary data.</text>
</comment>
<evidence type="ECO:0000313" key="6">
    <source>
        <dbReference type="EMBL" id="MBP1467873.1"/>
    </source>
</evidence>
<dbReference type="Gene3D" id="3.40.50.150">
    <property type="entry name" value="Vaccinia Virus protein VP39"/>
    <property type="match status" value="1"/>
</dbReference>